<reference evidence="4 5" key="1">
    <citation type="submission" date="2022-01" db="EMBL/GenBank/DDBJ databases">
        <title>Whole genome-based taxonomy of the Shewanellaceae.</title>
        <authorList>
            <person name="Martin-Rodriguez A.J."/>
        </authorList>
    </citation>
    <scope>NUCLEOTIDE SEQUENCE [LARGE SCALE GENOMIC DNA]</scope>
    <source>
        <strain evidence="4 5">DSM 17177</strain>
    </source>
</reference>
<dbReference type="InterPro" id="IPR031922">
    <property type="entry name" value="Pesticin_C"/>
</dbReference>
<evidence type="ECO:0000313" key="5">
    <source>
        <dbReference type="Proteomes" id="UP001203423"/>
    </source>
</evidence>
<name>A0ABT0L6C2_9GAMM</name>
<dbReference type="EC" id="3.2.1.17" evidence="4"/>
<dbReference type="Proteomes" id="UP001203423">
    <property type="component" value="Unassembled WGS sequence"/>
</dbReference>
<accession>A0ABT0L6C2</accession>
<dbReference type="Pfam" id="PF16754">
    <property type="entry name" value="Pesticin"/>
    <property type="match status" value="1"/>
</dbReference>
<evidence type="ECO:0000313" key="4">
    <source>
        <dbReference type="EMBL" id="MCL1123215.1"/>
    </source>
</evidence>
<dbReference type="GO" id="GO:0003796">
    <property type="term" value="F:lysozyme activity"/>
    <property type="evidence" value="ECO:0007669"/>
    <property type="project" value="UniProtKB-EC"/>
</dbReference>
<keyword evidence="4" id="KW-0326">Glycosidase</keyword>
<keyword evidence="5" id="KW-1185">Reference proteome</keyword>
<dbReference type="RefSeq" id="WP_248938503.1">
    <property type="nucleotide sequence ID" value="NZ_JAKIKS010000003.1"/>
</dbReference>
<proteinExistence type="predicted"/>
<evidence type="ECO:0000256" key="1">
    <source>
        <dbReference type="ARBA" id="ARBA00022529"/>
    </source>
</evidence>
<sequence length="182" mass="20318">MIDFIFIEALEGNSNTAYVPDPENSHSGVTIGCGFDLGARSCGELEQAFESTLANKIMPYAGLKRHQAQAALQVSPLTLCETEMTQVNEYAKQQAITRLESLWQSSNPFVPFEHLPSPCQTVIASVAFQYGNLLCRTPNFWRQVSAGDWFSALENLRDFGDKYPTRRHKEANLLEGWLIKGA</sequence>
<keyword evidence="4" id="KW-0378">Hydrolase</keyword>
<feature type="domain" description="Pesticin C-terminal" evidence="3">
    <location>
        <begin position="2"/>
        <end position="149"/>
    </location>
</feature>
<organism evidence="4 5">
    <name type="scientific">Shewanella surugensis</name>
    <dbReference type="NCBI Taxonomy" id="212020"/>
    <lineage>
        <taxon>Bacteria</taxon>
        <taxon>Pseudomonadati</taxon>
        <taxon>Pseudomonadota</taxon>
        <taxon>Gammaproteobacteria</taxon>
        <taxon>Alteromonadales</taxon>
        <taxon>Shewanellaceae</taxon>
        <taxon>Shewanella</taxon>
    </lineage>
</organism>
<protein>
    <submittedName>
        <fullName evidence="4">Pesticin C-terminus-like muramidase</fullName>
        <ecNumber evidence="4">3.2.1.17</ecNumber>
    </submittedName>
</protein>
<dbReference type="InterPro" id="IPR023347">
    <property type="entry name" value="Lysozyme_dom_sf"/>
</dbReference>
<dbReference type="CDD" id="cd16902">
    <property type="entry name" value="pesticin_lyz"/>
    <property type="match status" value="1"/>
</dbReference>
<keyword evidence="1" id="KW-0929">Antimicrobial</keyword>
<dbReference type="EMBL" id="JAKIKS010000003">
    <property type="protein sequence ID" value="MCL1123215.1"/>
    <property type="molecule type" value="Genomic_DNA"/>
</dbReference>
<evidence type="ECO:0000259" key="3">
    <source>
        <dbReference type="Pfam" id="PF16754"/>
    </source>
</evidence>
<dbReference type="SUPFAM" id="SSF53955">
    <property type="entry name" value="Lysozyme-like"/>
    <property type="match status" value="1"/>
</dbReference>
<dbReference type="Gene3D" id="1.10.530.40">
    <property type="match status" value="1"/>
</dbReference>
<gene>
    <name evidence="4" type="ORF">L2764_01635</name>
</gene>
<evidence type="ECO:0000256" key="2">
    <source>
        <dbReference type="ARBA" id="ARBA00022638"/>
    </source>
</evidence>
<dbReference type="InterPro" id="IPR023346">
    <property type="entry name" value="Lysozyme-like_dom_sf"/>
</dbReference>
<comment type="caution">
    <text evidence="4">The sequence shown here is derived from an EMBL/GenBank/DDBJ whole genome shotgun (WGS) entry which is preliminary data.</text>
</comment>
<keyword evidence="2" id="KW-0081">Bacteriolytic enzyme</keyword>